<gene>
    <name evidence="2" type="ORF">HFZ78_07910</name>
</gene>
<dbReference type="EMBL" id="CP051128">
    <property type="protein sequence ID" value="QIZ06640.1"/>
    <property type="molecule type" value="Genomic_DNA"/>
</dbReference>
<sequence>MLQRPLASEYPEYYKPYVNLVPEGNLLTLLKENLIKTIELFESLSEEDGHFRYAENKWSIKEVLGHMADTERIMSYRLLRVGRGDQTALAGFNENDYVQGSQINKLPIKNILEDFIAIRKATLSLIQNMPEEAWANIGFANNTEVTARAIGCIIAGHALHHYQIINERYVSLLK</sequence>
<evidence type="ECO:0000313" key="3">
    <source>
        <dbReference type="Proteomes" id="UP000501868"/>
    </source>
</evidence>
<reference evidence="2 3" key="1">
    <citation type="submission" date="2020-04" db="EMBL/GenBank/DDBJ databases">
        <title>Genome-Wide Identification of 5-Methylcytosine Sites in Bacterial Genomes By High-Throughput Sequencing of MspJI Restriction Fragments.</title>
        <authorList>
            <person name="Wu V."/>
        </authorList>
    </citation>
    <scope>NUCLEOTIDE SEQUENCE [LARGE SCALE GENOMIC DNA]</scope>
    <source>
        <strain evidence="2 3">S2</strain>
    </source>
</reference>
<accession>A0A6H1NZ93</accession>
<evidence type="ECO:0000259" key="1">
    <source>
        <dbReference type="Pfam" id="PF12867"/>
    </source>
</evidence>
<protein>
    <submittedName>
        <fullName evidence="2">DinB family protein</fullName>
    </submittedName>
</protein>
<organism evidence="2 3">
    <name type="scientific">Priestia megaterium</name>
    <name type="common">Bacillus megaterium</name>
    <dbReference type="NCBI Taxonomy" id="1404"/>
    <lineage>
        <taxon>Bacteria</taxon>
        <taxon>Bacillati</taxon>
        <taxon>Bacillota</taxon>
        <taxon>Bacilli</taxon>
        <taxon>Bacillales</taxon>
        <taxon>Bacillaceae</taxon>
        <taxon>Priestia</taxon>
    </lineage>
</organism>
<dbReference type="Proteomes" id="UP000501868">
    <property type="component" value="Chromosome"/>
</dbReference>
<evidence type="ECO:0000313" key="2">
    <source>
        <dbReference type="EMBL" id="QIZ06640.1"/>
    </source>
</evidence>
<name>A0A6H1NZ93_PRIMG</name>
<dbReference type="Pfam" id="PF12867">
    <property type="entry name" value="DinB_2"/>
    <property type="match status" value="1"/>
</dbReference>
<proteinExistence type="predicted"/>
<reference evidence="2 3" key="2">
    <citation type="submission" date="2020-04" db="EMBL/GenBank/DDBJ databases">
        <authorList>
            <person name="Fomenkov A."/>
            <person name="Anton B.P."/>
            <person name="Roberts R.J."/>
        </authorList>
    </citation>
    <scope>NUCLEOTIDE SEQUENCE [LARGE SCALE GENOMIC DNA]</scope>
    <source>
        <strain evidence="2 3">S2</strain>
    </source>
</reference>
<dbReference type="Gene3D" id="1.20.120.450">
    <property type="entry name" value="dinb family like domain"/>
    <property type="match status" value="1"/>
</dbReference>
<dbReference type="AlphaFoldDB" id="A0A6H1NZ93"/>
<feature type="domain" description="DinB-like" evidence="1">
    <location>
        <begin position="36"/>
        <end position="165"/>
    </location>
</feature>
<dbReference type="InterPro" id="IPR024775">
    <property type="entry name" value="DinB-like"/>
</dbReference>
<dbReference type="InterPro" id="IPR034660">
    <property type="entry name" value="DinB/YfiT-like"/>
</dbReference>
<dbReference type="SUPFAM" id="SSF109854">
    <property type="entry name" value="DinB/YfiT-like putative metalloenzymes"/>
    <property type="match status" value="1"/>
</dbReference>